<accession>A0AAN8B5M7</accession>
<dbReference type="EMBL" id="JAULUE010002065">
    <property type="protein sequence ID" value="KAK5878459.1"/>
    <property type="molecule type" value="Genomic_DNA"/>
</dbReference>
<feature type="region of interest" description="Disordered" evidence="1">
    <location>
        <begin position="64"/>
        <end position="84"/>
    </location>
</feature>
<proteinExistence type="predicted"/>
<evidence type="ECO:0000313" key="4">
    <source>
        <dbReference type="Proteomes" id="UP001335648"/>
    </source>
</evidence>
<evidence type="ECO:0000313" key="3">
    <source>
        <dbReference type="EMBL" id="KAK5878459.1"/>
    </source>
</evidence>
<dbReference type="InterPro" id="IPR002018">
    <property type="entry name" value="CarbesteraseB"/>
</dbReference>
<dbReference type="InterPro" id="IPR029058">
    <property type="entry name" value="AB_hydrolase_fold"/>
</dbReference>
<keyword evidence="4" id="KW-1185">Reference proteome</keyword>
<dbReference type="SUPFAM" id="SSF53474">
    <property type="entry name" value="alpha/beta-Hydrolases"/>
    <property type="match status" value="1"/>
</dbReference>
<dbReference type="Gene3D" id="3.40.50.1820">
    <property type="entry name" value="alpha/beta hydrolase"/>
    <property type="match status" value="1"/>
</dbReference>
<reference evidence="3 4" key="1">
    <citation type="journal article" date="2023" name="Mol. Biol. Evol.">
        <title>Genomics of Secondarily Temperate Adaptation in the Only Non-Antarctic Icefish.</title>
        <authorList>
            <person name="Rivera-Colon A.G."/>
            <person name="Rayamajhi N."/>
            <person name="Minhas B.F."/>
            <person name="Madrigal G."/>
            <person name="Bilyk K.T."/>
            <person name="Yoon V."/>
            <person name="Hune M."/>
            <person name="Gregory S."/>
            <person name="Cheng C.H.C."/>
            <person name="Catchen J.M."/>
        </authorList>
    </citation>
    <scope>NUCLEOTIDE SEQUENCE [LARGE SCALE GENOMIC DNA]</scope>
    <source>
        <strain evidence="3">JC2023a</strain>
    </source>
</reference>
<comment type="caution">
    <text evidence="3">The sequence shown here is derived from an EMBL/GenBank/DDBJ whole genome shotgun (WGS) entry which is preliminary data.</text>
</comment>
<dbReference type="Proteomes" id="UP001335648">
    <property type="component" value="Unassembled WGS sequence"/>
</dbReference>
<sequence>MKVLLTQPFKCPSHWSAWSTGAGFCLKTPADIRKQLTHRQHDEHEESGGHRCVSGDGLCDLSRGGEHRGRFGSGREHPSEGSDARMDVFKGIPFADVPETFMKPKPHPGWDGVLDATAFKDICLQVTVVS</sequence>
<feature type="domain" description="Carboxylesterase type B" evidence="2">
    <location>
        <begin position="74"/>
        <end position="127"/>
    </location>
</feature>
<name>A0AAN8B5M7_9TELE</name>
<gene>
    <name evidence="3" type="ORF">CesoFtcFv8_023860</name>
</gene>
<dbReference type="Pfam" id="PF00135">
    <property type="entry name" value="COesterase"/>
    <property type="match status" value="1"/>
</dbReference>
<evidence type="ECO:0000256" key="1">
    <source>
        <dbReference type="SAM" id="MobiDB-lite"/>
    </source>
</evidence>
<organism evidence="3 4">
    <name type="scientific">Champsocephalus esox</name>
    <name type="common">pike icefish</name>
    <dbReference type="NCBI Taxonomy" id="159716"/>
    <lineage>
        <taxon>Eukaryota</taxon>
        <taxon>Metazoa</taxon>
        <taxon>Chordata</taxon>
        <taxon>Craniata</taxon>
        <taxon>Vertebrata</taxon>
        <taxon>Euteleostomi</taxon>
        <taxon>Actinopterygii</taxon>
        <taxon>Neopterygii</taxon>
        <taxon>Teleostei</taxon>
        <taxon>Neoteleostei</taxon>
        <taxon>Acanthomorphata</taxon>
        <taxon>Eupercaria</taxon>
        <taxon>Perciformes</taxon>
        <taxon>Notothenioidei</taxon>
        <taxon>Channichthyidae</taxon>
        <taxon>Champsocephalus</taxon>
    </lineage>
</organism>
<evidence type="ECO:0000259" key="2">
    <source>
        <dbReference type="Pfam" id="PF00135"/>
    </source>
</evidence>
<protein>
    <recommendedName>
        <fullName evidence="2">Carboxylesterase type B domain-containing protein</fullName>
    </recommendedName>
</protein>
<dbReference type="AlphaFoldDB" id="A0AAN8B5M7"/>